<dbReference type="EMBL" id="AKCU01000428">
    <property type="protein sequence ID" value="EKV09379.1"/>
    <property type="molecule type" value="Genomic_DNA"/>
</dbReference>
<sequence length="73" mass="8289">MQITCTAQSKSDKGFTSHSKREAQISEVASCLFQIPSRKDQAFDPSITGMFQKSLWNCIKGYFDSQFRKPDCC</sequence>
<dbReference type="HOGENOM" id="CLU_2705601_0_0_1"/>
<dbReference type="KEGG" id="pdp:PDIP_64610"/>
<dbReference type="OrthoDB" id="10580396at2759"/>
<proteinExistence type="predicted"/>
<dbReference type="VEuPathDB" id="FungiDB:PDIP_64610"/>
<accession>K9FJH5</accession>
<dbReference type="Proteomes" id="UP000009886">
    <property type="component" value="Unassembled WGS sequence"/>
</dbReference>
<protein>
    <submittedName>
        <fullName evidence="1">Uncharacterized protein</fullName>
    </submittedName>
</protein>
<name>K9FJH5_PEND1</name>
<dbReference type="AlphaFoldDB" id="K9FJH5"/>
<comment type="caution">
    <text evidence="1">The sequence shown here is derived from an EMBL/GenBank/DDBJ whole genome shotgun (WGS) entry which is preliminary data.</text>
</comment>
<gene>
    <name evidence="1" type="ORF">PDIP_64610</name>
</gene>
<reference evidence="2" key="1">
    <citation type="journal article" date="2012" name="BMC Genomics">
        <title>Genome sequence of the necrotrophic fungus Penicillium digitatum, the main postharvest pathogen of citrus.</title>
        <authorList>
            <person name="Marcet-Houben M."/>
            <person name="Ballester A.-R."/>
            <person name="de la Fuente B."/>
            <person name="Harries E."/>
            <person name="Marcos J.F."/>
            <person name="Gonzalez-Candelas L."/>
            <person name="Gabaldon T."/>
        </authorList>
    </citation>
    <scope>NUCLEOTIDE SEQUENCE [LARGE SCALE GENOMIC DNA]</scope>
    <source>
        <strain evidence="2">Pd1 / CECT 20795</strain>
    </source>
</reference>
<evidence type="ECO:0000313" key="2">
    <source>
        <dbReference type="Proteomes" id="UP000009886"/>
    </source>
</evidence>
<evidence type="ECO:0000313" key="1">
    <source>
        <dbReference type="EMBL" id="EKV09379.1"/>
    </source>
</evidence>
<organism evidence="1 2">
    <name type="scientific">Penicillium digitatum (strain Pd1 / CECT 20795)</name>
    <name type="common">Green mold</name>
    <dbReference type="NCBI Taxonomy" id="1170230"/>
    <lineage>
        <taxon>Eukaryota</taxon>
        <taxon>Fungi</taxon>
        <taxon>Dikarya</taxon>
        <taxon>Ascomycota</taxon>
        <taxon>Pezizomycotina</taxon>
        <taxon>Eurotiomycetes</taxon>
        <taxon>Eurotiomycetidae</taxon>
        <taxon>Eurotiales</taxon>
        <taxon>Aspergillaceae</taxon>
        <taxon>Penicillium</taxon>
    </lineage>
</organism>